<dbReference type="AlphaFoldDB" id="A0AAV1HQL7"/>
<proteinExistence type="predicted"/>
<comment type="caution">
    <text evidence="1">The sequence shown here is derived from an EMBL/GenBank/DDBJ whole genome shotgun (WGS) entry which is preliminary data.</text>
</comment>
<name>A0AAV1HQL7_9CHLO</name>
<dbReference type="EMBL" id="CAUYUE010000001">
    <property type="protein sequence ID" value="CAK0735389.1"/>
    <property type="molecule type" value="Genomic_DNA"/>
</dbReference>
<evidence type="ECO:0000313" key="1">
    <source>
        <dbReference type="EMBL" id="CAK0735389.1"/>
    </source>
</evidence>
<protein>
    <submittedName>
        <fullName evidence="1">Uncharacterized protein</fullName>
    </submittedName>
</protein>
<dbReference type="Proteomes" id="UP001314263">
    <property type="component" value="Unassembled WGS sequence"/>
</dbReference>
<sequence length="124" mass="13480">MSSKACPTAAWNGHGVRSQGLESLLFLPSFKTARHVPDPAAYISMLAQRADPIGAAVTRALHMAVHQRLCDACKDMLSIRVPHHDGGVVHHFHEGLSVTSSSLVFTRTVSWASCVRYPARISFS</sequence>
<keyword evidence="2" id="KW-1185">Reference proteome</keyword>
<gene>
    <name evidence="1" type="ORF">CVIRNUC_000573</name>
</gene>
<reference evidence="1 2" key="1">
    <citation type="submission" date="2023-10" db="EMBL/GenBank/DDBJ databases">
        <authorList>
            <person name="Maclean D."/>
            <person name="Macfadyen A."/>
        </authorList>
    </citation>
    <scope>NUCLEOTIDE SEQUENCE [LARGE SCALE GENOMIC DNA]</scope>
</reference>
<evidence type="ECO:0000313" key="2">
    <source>
        <dbReference type="Proteomes" id="UP001314263"/>
    </source>
</evidence>
<organism evidence="1 2">
    <name type="scientific">Coccomyxa viridis</name>
    <dbReference type="NCBI Taxonomy" id="1274662"/>
    <lineage>
        <taxon>Eukaryota</taxon>
        <taxon>Viridiplantae</taxon>
        <taxon>Chlorophyta</taxon>
        <taxon>core chlorophytes</taxon>
        <taxon>Trebouxiophyceae</taxon>
        <taxon>Trebouxiophyceae incertae sedis</taxon>
        <taxon>Coccomyxaceae</taxon>
        <taxon>Coccomyxa</taxon>
    </lineage>
</organism>
<accession>A0AAV1HQL7</accession>